<evidence type="ECO:0000313" key="3">
    <source>
        <dbReference type="Proteomes" id="UP001242811"/>
    </source>
</evidence>
<reference evidence="2 3" key="1">
    <citation type="submission" date="2023-07" db="EMBL/GenBank/DDBJ databases">
        <title>Genomic Encyclopedia of Type Strains, Phase IV (KMG-IV): sequencing the most valuable type-strain genomes for metagenomic binning, comparative biology and taxonomic classification.</title>
        <authorList>
            <person name="Goeker M."/>
        </authorList>
    </citation>
    <scope>NUCLEOTIDE SEQUENCE [LARGE SCALE GENOMIC DNA]</scope>
    <source>
        <strain evidence="2 3">DSM 14914</strain>
    </source>
</reference>
<feature type="compositionally biased region" description="Low complexity" evidence="1">
    <location>
        <begin position="70"/>
        <end position="80"/>
    </location>
</feature>
<feature type="region of interest" description="Disordered" evidence="1">
    <location>
        <begin position="1"/>
        <end position="110"/>
    </location>
</feature>
<proteinExistence type="predicted"/>
<sequence length="110" mass="12430">MSLKAVELQIAVPRTSEAGRYQSESQQRPMNDQALLGQKTALETENMRQRSSAVDESAETFVDERQTGAQSRESSQQNRSRTAENELPKEHPAEHPAEHPYKGHHIDFSL</sequence>
<keyword evidence="3" id="KW-1185">Reference proteome</keyword>
<evidence type="ECO:0000313" key="2">
    <source>
        <dbReference type="EMBL" id="MDQ0494300.1"/>
    </source>
</evidence>
<dbReference type="Proteomes" id="UP001242811">
    <property type="component" value="Unassembled WGS sequence"/>
</dbReference>
<dbReference type="RefSeq" id="WP_152381349.1">
    <property type="nucleotide sequence ID" value="NZ_CP045298.1"/>
</dbReference>
<evidence type="ECO:0000256" key="1">
    <source>
        <dbReference type="SAM" id="MobiDB-lite"/>
    </source>
</evidence>
<dbReference type="EMBL" id="JAUSWA010000012">
    <property type="protein sequence ID" value="MDQ0494300.1"/>
    <property type="molecule type" value="Genomic_DNA"/>
</dbReference>
<comment type="caution">
    <text evidence="2">The sequence shown here is derived from an EMBL/GenBank/DDBJ whole genome shotgun (WGS) entry which is preliminary data.</text>
</comment>
<organism evidence="2 3">
    <name type="scientific">Paenibacillus brasilensis</name>
    <dbReference type="NCBI Taxonomy" id="128574"/>
    <lineage>
        <taxon>Bacteria</taxon>
        <taxon>Bacillati</taxon>
        <taxon>Bacillota</taxon>
        <taxon>Bacilli</taxon>
        <taxon>Bacillales</taxon>
        <taxon>Paenibacillaceae</taxon>
        <taxon>Paenibacillus</taxon>
    </lineage>
</organism>
<gene>
    <name evidence="2" type="ORF">QOZ95_002463</name>
</gene>
<protein>
    <submittedName>
        <fullName evidence="2">Membrane protein</fullName>
    </submittedName>
</protein>
<feature type="compositionally biased region" description="Basic and acidic residues" evidence="1">
    <location>
        <begin position="81"/>
        <end position="110"/>
    </location>
</feature>
<name>A0ABU0KXX0_9BACL</name>
<accession>A0ABU0KXX0</accession>